<dbReference type="GO" id="GO:0004300">
    <property type="term" value="F:enoyl-CoA hydratase activity"/>
    <property type="evidence" value="ECO:0007669"/>
    <property type="project" value="UniProtKB-EC"/>
</dbReference>
<dbReference type="InterPro" id="IPR029045">
    <property type="entry name" value="ClpP/crotonase-like_dom_sf"/>
</dbReference>
<evidence type="ECO:0000313" key="2">
    <source>
        <dbReference type="EMBL" id="CAA9476244.1"/>
    </source>
</evidence>
<keyword evidence="2" id="KW-0456">Lyase</keyword>
<dbReference type="PANTHER" id="PTHR43459">
    <property type="entry name" value="ENOYL-COA HYDRATASE"/>
    <property type="match status" value="1"/>
</dbReference>
<dbReference type="Gene3D" id="3.90.226.10">
    <property type="entry name" value="2-enoyl-CoA Hydratase, Chain A, domain 1"/>
    <property type="match status" value="1"/>
</dbReference>
<reference evidence="2" key="1">
    <citation type="submission" date="2020-02" db="EMBL/GenBank/DDBJ databases">
        <authorList>
            <person name="Meier V. D."/>
        </authorList>
    </citation>
    <scope>NUCLEOTIDE SEQUENCE</scope>
    <source>
        <strain evidence="2">AVDCRST_MAG13</strain>
    </source>
</reference>
<dbReference type="CDD" id="cd06558">
    <property type="entry name" value="crotonase-like"/>
    <property type="match status" value="1"/>
</dbReference>
<dbReference type="AlphaFoldDB" id="A0A6J4RSC6"/>
<dbReference type="SUPFAM" id="SSF52096">
    <property type="entry name" value="ClpP/crotonase"/>
    <property type="match status" value="1"/>
</dbReference>
<dbReference type="InterPro" id="IPR014748">
    <property type="entry name" value="Enoyl-CoA_hydra_C"/>
</dbReference>
<comment type="similarity">
    <text evidence="1">Belongs to the enoyl-CoA hydratase/isomerase family.</text>
</comment>
<evidence type="ECO:0000256" key="1">
    <source>
        <dbReference type="ARBA" id="ARBA00005254"/>
    </source>
</evidence>
<dbReference type="Pfam" id="PF00378">
    <property type="entry name" value="ECH_1"/>
    <property type="match status" value="1"/>
</dbReference>
<proteinExistence type="inferred from homology"/>
<dbReference type="EC" id="4.2.1.17" evidence="2"/>
<accession>A0A6J4RSC6</accession>
<dbReference type="Gene3D" id="1.10.12.10">
    <property type="entry name" value="Lyase 2-enoyl-coa Hydratase, Chain A, domain 2"/>
    <property type="match status" value="1"/>
</dbReference>
<gene>
    <name evidence="2" type="ORF">AVDCRST_MAG13-843</name>
</gene>
<dbReference type="InterPro" id="IPR001753">
    <property type="entry name" value="Enoyl-CoA_hydra/iso"/>
</dbReference>
<name>A0A6J4RSC6_9ACTN</name>
<dbReference type="EMBL" id="CADCVO010000126">
    <property type="protein sequence ID" value="CAA9476244.1"/>
    <property type="molecule type" value="Genomic_DNA"/>
</dbReference>
<protein>
    <submittedName>
        <fullName evidence="2">Enoyl-CoA hydratase</fullName>
        <ecNumber evidence="2">4.2.1.17</ecNumber>
    </submittedName>
</protein>
<dbReference type="PANTHER" id="PTHR43459:SF1">
    <property type="entry name" value="EG:BACN32G11.4 PROTEIN"/>
    <property type="match status" value="1"/>
</dbReference>
<sequence>MPPALETVRLSEDEGVLTIELHRPERLNALTTQVARDLLAALEHAEGDAVRAVVLTGAGRAFSSGADLRSMGATDEDGRVDLGRSLREQFNLPVRALRDLPKPVIAAVNGPAVGIAVSYALACDHVIAARGAYLLLSFVNVGLVPDGGASALIPARVGAARFAQLALLGERLPAEEALGWGLVDRVTEDADLLPAAAELARRLAGGATGAQAAIKAMVNAGPLAGLDAALALEADLQGARGGDPEFHEGVAAFLEKRPPRFGAVRAT</sequence>
<organism evidence="2">
    <name type="scientific">uncultured Solirubrobacteraceae bacterium</name>
    <dbReference type="NCBI Taxonomy" id="1162706"/>
    <lineage>
        <taxon>Bacteria</taxon>
        <taxon>Bacillati</taxon>
        <taxon>Actinomycetota</taxon>
        <taxon>Thermoleophilia</taxon>
        <taxon>Solirubrobacterales</taxon>
        <taxon>Solirubrobacteraceae</taxon>
        <taxon>environmental samples</taxon>
    </lineage>
</organism>